<reference evidence="1 2" key="1">
    <citation type="submission" date="2024-09" db="EMBL/GenBank/DDBJ databases">
        <authorList>
            <person name="Sun Q."/>
            <person name="Mori K."/>
        </authorList>
    </citation>
    <scope>NUCLEOTIDE SEQUENCE [LARGE SCALE GENOMIC DNA]</scope>
    <source>
        <strain evidence="1 2">TBRC 3947</strain>
    </source>
</reference>
<dbReference type="Pfam" id="PF05973">
    <property type="entry name" value="Gp49"/>
    <property type="match status" value="1"/>
</dbReference>
<name>A0ABV6M9M7_9ACTN</name>
<proteinExistence type="predicted"/>
<evidence type="ECO:0000313" key="1">
    <source>
        <dbReference type="EMBL" id="MFC0531397.1"/>
    </source>
</evidence>
<dbReference type="RefSeq" id="WP_377255750.1">
    <property type="nucleotide sequence ID" value="NZ_JBHLUH010000059.1"/>
</dbReference>
<accession>A0ABV6M9M7</accession>
<dbReference type="InterPro" id="IPR009241">
    <property type="entry name" value="HigB-like"/>
</dbReference>
<keyword evidence="2" id="KW-1185">Reference proteome</keyword>
<gene>
    <name evidence="1" type="ORF">ACFFIA_27515</name>
</gene>
<protein>
    <submittedName>
        <fullName evidence="1">Type II toxin-antitoxin system RelE/ParE family toxin</fullName>
    </submittedName>
</protein>
<organism evidence="1 2">
    <name type="scientific">Phytohabitans kaempferiae</name>
    <dbReference type="NCBI Taxonomy" id="1620943"/>
    <lineage>
        <taxon>Bacteria</taxon>
        <taxon>Bacillati</taxon>
        <taxon>Actinomycetota</taxon>
        <taxon>Actinomycetes</taxon>
        <taxon>Micromonosporales</taxon>
        <taxon>Micromonosporaceae</taxon>
    </lineage>
</organism>
<comment type="caution">
    <text evidence="1">The sequence shown here is derived from an EMBL/GenBank/DDBJ whole genome shotgun (WGS) entry which is preliminary data.</text>
</comment>
<sequence length="126" mass="14690">MAWGTVELEPEVERWLEGLSTSLFARAAFYVDLLADQGSLLGEPYISGDFQGKIMTKQLDGKLRELRFYLEREAVRISYWIAPDRRIILLRVFRKSRMRDVREVERARRALARCIDEAHSAEEEVG</sequence>
<dbReference type="EMBL" id="JBHLUH010000059">
    <property type="protein sequence ID" value="MFC0531397.1"/>
    <property type="molecule type" value="Genomic_DNA"/>
</dbReference>
<dbReference type="Proteomes" id="UP001589867">
    <property type="component" value="Unassembled WGS sequence"/>
</dbReference>
<evidence type="ECO:0000313" key="2">
    <source>
        <dbReference type="Proteomes" id="UP001589867"/>
    </source>
</evidence>